<name>A0AAT9G9V6_9RICK</name>
<evidence type="ECO:0000256" key="5">
    <source>
        <dbReference type="ARBA" id="ARBA00022598"/>
    </source>
</evidence>
<dbReference type="GO" id="GO:0004817">
    <property type="term" value="F:cysteine-tRNA ligase activity"/>
    <property type="evidence" value="ECO:0007669"/>
    <property type="project" value="UniProtKB-UniRule"/>
</dbReference>
<comment type="cofactor">
    <cofactor evidence="12">
        <name>Zn(2+)</name>
        <dbReference type="ChEBI" id="CHEBI:29105"/>
    </cofactor>
    <text evidence="12">Binds 1 zinc ion per subunit.</text>
</comment>
<evidence type="ECO:0000256" key="8">
    <source>
        <dbReference type="ARBA" id="ARBA00022833"/>
    </source>
</evidence>
<dbReference type="HAMAP" id="MF_00041">
    <property type="entry name" value="Cys_tRNA_synth"/>
    <property type="match status" value="1"/>
</dbReference>
<evidence type="ECO:0000256" key="1">
    <source>
        <dbReference type="ARBA" id="ARBA00004496"/>
    </source>
</evidence>
<feature type="binding site" evidence="12">
    <location>
        <position position="239"/>
    </location>
    <ligand>
        <name>Zn(2+)</name>
        <dbReference type="ChEBI" id="CHEBI:29105"/>
    </ligand>
</feature>
<evidence type="ECO:0000256" key="9">
    <source>
        <dbReference type="ARBA" id="ARBA00022840"/>
    </source>
</evidence>
<dbReference type="GO" id="GO:0008270">
    <property type="term" value="F:zinc ion binding"/>
    <property type="evidence" value="ECO:0007669"/>
    <property type="project" value="UniProtKB-UniRule"/>
</dbReference>
<dbReference type="InterPro" id="IPR024909">
    <property type="entry name" value="Cys-tRNA/MSH_ligase"/>
</dbReference>
<dbReference type="GO" id="GO:0006423">
    <property type="term" value="P:cysteinyl-tRNA aminoacylation"/>
    <property type="evidence" value="ECO:0007669"/>
    <property type="project" value="UniProtKB-UniRule"/>
</dbReference>
<keyword evidence="6 12" id="KW-0479">Metal-binding</keyword>
<evidence type="ECO:0000256" key="3">
    <source>
        <dbReference type="ARBA" id="ARBA00011245"/>
    </source>
</evidence>
<gene>
    <name evidence="12 14" type="primary">cysS</name>
    <name evidence="14" type="ORF">DMENIID0002_12460</name>
</gene>
<dbReference type="EMBL" id="AP029170">
    <property type="protein sequence ID" value="BFD46600.1"/>
    <property type="molecule type" value="Genomic_DNA"/>
</dbReference>
<comment type="subunit">
    <text evidence="3 12">Monomer.</text>
</comment>
<keyword evidence="8 12" id="KW-0862">Zinc</keyword>
<evidence type="ECO:0000313" key="14">
    <source>
        <dbReference type="EMBL" id="BFD46600.1"/>
    </source>
</evidence>
<feature type="binding site" evidence="12">
    <location>
        <position position="214"/>
    </location>
    <ligand>
        <name>Zn(2+)</name>
        <dbReference type="ChEBI" id="CHEBI:29105"/>
    </ligand>
</feature>
<organism evidence="14">
    <name type="scientific">Candidatus Tisiphia endosymbiont of Sergentomyia squamirostris</name>
    <dbReference type="NCBI Taxonomy" id="3113639"/>
    <lineage>
        <taxon>Bacteria</taxon>
        <taxon>Pseudomonadati</taxon>
        <taxon>Pseudomonadota</taxon>
        <taxon>Alphaproteobacteria</taxon>
        <taxon>Rickettsiales</taxon>
        <taxon>Rickettsiaceae</taxon>
        <taxon>Rickettsieae</taxon>
        <taxon>Candidatus Tisiphia</taxon>
    </lineage>
</organism>
<keyword evidence="11 12" id="KW-0030">Aminoacyl-tRNA synthetase</keyword>
<comment type="catalytic activity">
    <reaction evidence="12">
        <text>tRNA(Cys) + L-cysteine + ATP = L-cysteinyl-tRNA(Cys) + AMP + diphosphate</text>
        <dbReference type="Rhea" id="RHEA:17773"/>
        <dbReference type="Rhea" id="RHEA-COMP:9661"/>
        <dbReference type="Rhea" id="RHEA-COMP:9679"/>
        <dbReference type="ChEBI" id="CHEBI:30616"/>
        <dbReference type="ChEBI" id="CHEBI:33019"/>
        <dbReference type="ChEBI" id="CHEBI:35235"/>
        <dbReference type="ChEBI" id="CHEBI:78442"/>
        <dbReference type="ChEBI" id="CHEBI:78517"/>
        <dbReference type="ChEBI" id="CHEBI:456215"/>
        <dbReference type="EC" id="6.1.1.16"/>
    </reaction>
</comment>
<evidence type="ECO:0000256" key="10">
    <source>
        <dbReference type="ARBA" id="ARBA00022917"/>
    </source>
</evidence>
<dbReference type="NCBIfam" id="TIGR00435">
    <property type="entry name" value="cysS"/>
    <property type="match status" value="1"/>
</dbReference>
<feature type="binding site" evidence="12">
    <location>
        <position position="29"/>
    </location>
    <ligand>
        <name>Zn(2+)</name>
        <dbReference type="ChEBI" id="CHEBI:29105"/>
    </ligand>
</feature>
<protein>
    <recommendedName>
        <fullName evidence="12">Cysteine--tRNA ligase</fullName>
        <ecNumber evidence="12">6.1.1.16</ecNumber>
    </recommendedName>
    <alternativeName>
        <fullName evidence="12">Cysteinyl-tRNA synthetase</fullName>
        <shortName evidence="12">CysRS</shortName>
    </alternativeName>
</protein>
<dbReference type="InterPro" id="IPR009080">
    <property type="entry name" value="tRNAsynth_Ia_anticodon-bd"/>
</dbReference>
<evidence type="ECO:0000256" key="11">
    <source>
        <dbReference type="ARBA" id="ARBA00023146"/>
    </source>
</evidence>
<keyword evidence="10 12" id="KW-0648">Protein biosynthesis</keyword>
<comment type="subcellular location">
    <subcellularLocation>
        <location evidence="1 12">Cytoplasm</location>
    </subcellularLocation>
</comment>
<feature type="short sequence motif" description="'HIGH' region" evidence="12">
    <location>
        <begin position="31"/>
        <end position="41"/>
    </location>
</feature>
<comment type="similarity">
    <text evidence="2 12">Belongs to the class-I aminoacyl-tRNA synthetase family.</text>
</comment>
<proteinExistence type="inferred from homology"/>
<feature type="domain" description="Cysteinyl-tRNA synthetase class Ia DALR" evidence="13">
    <location>
        <begin position="346"/>
        <end position="405"/>
    </location>
</feature>
<sequence>MKLLLHNTLTHKKEVFIPLDINLIKMYVCGPTVYDHPHIGNARSVVVYDILYRTLSKIFGKNHIKYVRNITDVDDKIINRAKELKITISDLTVRITEEFHANMQYLGCKTPNIEPKATMHIDDMIVIIQKLLDLNHAYIADNHVYFDISTAPNYTKLSNRNLDEMLEGVRIESNPSKKQSHDFVLWKPAGKDEEILANFDSPWGRGRPGWHIECSAMSYKYLGENFDIHGGGADLIFPHHTNEIAQSTCAFPNSHFAKYWVHNGFLTCNGEKMSKSLNNFITVKDLMDKNIPGDVVRLLLMSSHYRKPLDYNDKALEDAKKTINYWYRAVENLDINKLDVQNISEEFWSSLLDDLNTPLAIKIINDYAKLVFSSTKEEDKYVYASYLLSCSNFIGLMTKPANMWFRCAMNDEQNDELILQLIAKRQQAKLQKNWLLADQIRQDLSKDGIILEDKLDGSTSWRKA</sequence>
<accession>A0AAT9G9V6</accession>
<dbReference type="SUPFAM" id="SSF47323">
    <property type="entry name" value="Anticodon-binding domain of a subclass of class I aminoacyl-tRNA synthetases"/>
    <property type="match status" value="1"/>
</dbReference>
<dbReference type="AlphaFoldDB" id="A0AAT9G9V6"/>
<dbReference type="SUPFAM" id="SSF52374">
    <property type="entry name" value="Nucleotidylyl transferase"/>
    <property type="match status" value="1"/>
</dbReference>
<dbReference type="GO" id="GO:0005829">
    <property type="term" value="C:cytosol"/>
    <property type="evidence" value="ECO:0007669"/>
    <property type="project" value="TreeGrafter"/>
</dbReference>
<dbReference type="PRINTS" id="PR00983">
    <property type="entry name" value="TRNASYNTHCYS"/>
</dbReference>
<evidence type="ECO:0000259" key="13">
    <source>
        <dbReference type="SMART" id="SM00840"/>
    </source>
</evidence>
<keyword evidence="7 12" id="KW-0547">Nucleotide-binding</keyword>
<evidence type="ECO:0000256" key="2">
    <source>
        <dbReference type="ARBA" id="ARBA00005594"/>
    </source>
</evidence>
<dbReference type="Pfam" id="PF01406">
    <property type="entry name" value="tRNA-synt_1e"/>
    <property type="match status" value="1"/>
</dbReference>
<dbReference type="PANTHER" id="PTHR10890">
    <property type="entry name" value="CYSTEINYL-TRNA SYNTHETASE"/>
    <property type="match status" value="1"/>
</dbReference>
<reference evidence="14" key="1">
    <citation type="submission" date="2024-01" db="EMBL/GenBank/DDBJ databases">
        <title>Sequencing the genomes of a sandfly, Sergentomyia squamirostris, and its two endosymbionts.</title>
        <authorList>
            <person name="Itokawa K."/>
            <person name="Sanjoba C."/>
        </authorList>
    </citation>
    <scope>NUCLEOTIDE SEQUENCE</scope>
    <source>
        <strain evidence="14">RiSSQ</strain>
    </source>
</reference>
<dbReference type="InterPro" id="IPR014729">
    <property type="entry name" value="Rossmann-like_a/b/a_fold"/>
</dbReference>
<dbReference type="CDD" id="cd00672">
    <property type="entry name" value="CysRS_core"/>
    <property type="match status" value="1"/>
</dbReference>
<keyword evidence="9 12" id="KW-0067">ATP-binding</keyword>
<dbReference type="InterPro" id="IPR015803">
    <property type="entry name" value="Cys-tRNA-ligase"/>
</dbReference>
<dbReference type="SMART" id="SM00840">
    <property type="entry name" value="DALR_2"/>
    <property type="match status" value="1"/>
</dbReference>
<evidence type="ECO:0000256" key="6">
    <source>
        <dbReference type="ARBA" id="ARBA00022723"/>
    </source>
</evidence>
<dbReference type="InterPro" id="IPR015273">
    <property type="entry name" value="Cys-tRNA-synt_Ia_DALR"/>
</dbReference>
<feature type="short sequence motif" description="'KMSKS' region" evidence="12">
    <location>
        <begin position="272"/>
        <end position="276"/>
    </location>
</feature>
<evidence type="ECO:0000256" key="7">
    <source>
        <dbReference type="ARBA" id="ARBA00022741"/>
    </source>
</evidence>
<evidence type="ECO:0000256" key="12">
    <source>
        <dbReference type="HAMAP-Rule" id="MF_00041"/>
    </source>
</evidence>
<dbReference type="PANTHER" id="PTHR10890:SF3">
    <property type="entry name" value="CYSTEINE--TRNA LIGASE, CYTOPLASMIC"/>
    <property type="match status" value="1"/>
</dbReference>
<keyword evidence="4 12" id="KW-0963">Cytoplasm</keyword>
<feature type="binding site" evidence="12">
    <location>
        <position position="275"/>
    </location>
    <ligand>
        <name>ATP</name>
        <dbReference type="ChEBI" id="CHEBI:30616"/>
    </ligand>
</feature>
<dbReference type="GO" id="GO:0005524">
    <property type="term" value="F:ATP binding"/>
    <property type="evidence" value="ECO:0007669"/>
    <property type="project" value="UniProtKB-UniRule"/>
</dbReference>
<dbReference type="InterPro" id="IPR032678">
    <property type="entry name" value="tRNA-synt_1_cat_dom"/>
</dbReference>
<dbReference type="EC" id="6.1.1.16" evidence="12"/>
<dbReference type="Gene3D" id="3.40.50.620">
    <property type="entry name" value="HUPs"/>
    <property type="match status" value="1"/>
</dbReference>
<keyword evidence="5 12" id="KW-0436">Ligase</keyword>
<evidence type="ECO:0000256" key="4">
    <source>
        <dbReference type="ARBA" id="ARBA00022490"/>
    </source>
</evidence>
<dbReference type="Gene3D" id="1.20.120.1910">
    <property type="entry name" value="Cysteine-tRNA ligase, C-terminal anti-codon recognition domain"/>
    <property type="match status" value="1"/>
</dbReference>
<feature type="binding site" evidence="12">
    <location>
        <position position="243"/>
    </location>
    <ligand>
        <name>Zn(2+)</name>
        <dbReference type="ChEBI" id="CHEBI:29105"/>
    </ligand>
</feature>